<dbReference type="SMART" id="SM00924">
    <property type="entry name" value="MgtE_N"/>
    <property type="match status" value="1"/>
</dbReference>
<dbReference type="SUPFAM" id="SSF54631">
    <property type="entry name" value="CBS-domain pair"/>
    <property type="match status" value="1"/>
</dbReference>
<dbReference type="Proteomes" id="UP000176322">
    <property type="component" value="Unassembled WGS sequence"/>
</dbReference>
<evidence type="ECO:0000313" key="11">
    <source>
        <dbReference type="EMBL" id="OGG41943.1"/>
    </source>
</evidence>
<dbReference type="SUPFAM" id="SSF158791">
    <property type="entry name" value="MgtE N-terminal domain-like"/>
    <property type="match status" value="1"/>
</dbReference>
<evidence type="ECO:0000256" key="4">
    <source>
        <dbReference type="ARBA" id="ARBA00022692"/>
    </source>
</evidence>
<keyword evidence="8" id="KW-0129">CBS domain</keyword>
<evidence type="ECO:0000256" key="3">
    <source>
        <dbReference type="ARBA" id="ARBA00022448"/>
    </source>
</evidence>
<evidence type="ECO:0000256" key="7">
    <source>
        <dbReference type="ARBA" id="ARBA00023136"/>
    </source>
</evidence>
<dbReference type="InterPro" id="IPR036739">
    <property type="entry name" value="SLC41_membr_dom_sf"/>
</dbReference>
<feature type="transmembrane region" description="Helical" evidence="9">
    <location>
        <begin position="333"/>
        <end position="354"/>
    </location>
</feature>
<feature type="transmembrane region" description="Helical" evidence="9">
    <location>
        <begin position="360"/>
        <end position="386"/>
    </location>
</feature>
<accession>A0A1F6BYP0</accession>
<dbReference type="InterPro" id="IPR038076">
    <property type="entry name" value="MgtE_N_sf"/>
</dbReference>
<gene>
    <name evidence="11" type="ORF">A2837_01915</name>
</gene>
<dbReference type="InterPro" id="IPR000644">
    <property type="entry name" value="CBS_dom"/>
</dbReference>
<feature type="transmembrane region" description="Helical" evidence="9">
    <location>
        <begin position="398"/>
        <end position="421"/>
    </location>
</feature>
<feature type="transmembrane region" description="Helical" evidence="9">
    <location>
        <begin position="291"/>
        <end position="312"/>
    </location>
</feature>
<dbReference type="Gene3D" id="3.10.580.10">
    <property type="entry name" value="CBS-domain"/>
    <property type="match status" value="1"/>
</dbReference>
<dbReference type="Pfam" id="PF01769">
    <property type="entry name" value="MgtE"/>
    <property type="match status" value="1"/>
</dbReference>
<evidence type="ECO:0000256" key="2">
    <source>
        <dbReference type="ARBA" id="ARBA00009749"/>
    </source>
</evidence>
<evidence type="ECO:0000313" key="12">
    <source>
        <dbReference type="Proteomes" id="UP000176322"/>
    </source>
</evidence>
<evidence type="ECO:0000256" key="9">
    <source>
        <dbReference type="SAM" id="Phobius"/>
    </source>
</evidence>
<dbReference type="InterPro" id="IPR046342">
    <property type="entry name" value="CBS_dom_sf"/>
</dbReference>
<organism evidence="11 12">
    <name type="scientific">Candidatus Kaiserbacteria bacterium RIFCSPHIGHO2_01_FULL_46_22</name>
    <dbReference type="NCBI Taxonomy" id="1798475"/>
    <lineage>
        <taxon>Bacteria</taxon>
        <taxon>Candidatus Kaiseribacteriota</taxon>
    </lineage>
</organism>
<comment type="similarity">
    <text evidence="2">Belongs to the SLC41A transporter family.</text>
</comment>
<keyword evidence="6 9" id="KW-1133">Transmembrane helix</keyword>
<dbReference type="SUPFAM" id="SSF161093">
    <property type="entry name" value="MgtE membrane domain-like"/>
    <property type="match status" value="1"/>
</dbReference>
<dbReference type="GO" id="GO:0016020">
    <property type="term" value="C:membrane"/>
    <property type="evidence" value="ECO:0007669"/>
    <property type="project" value="UniProtKB-SubCell"/>
</dbReference>
<evidence type="ECO:0000259" key="10">
    <source>
        <dbReference type="PROSITE" id="PS51371"/>
    </source>
</evidence>
<dbReference type="PANTHER" id="PTHR41394">
    <property type="entry name" value="MAGNESIUM TRANSPORTER MGTE"/>
    <property type="match status" value="1"/>
</dbReference>
<evidence type="ECO:0000256" key="5">
    <source>
        <dbReference type="ARBA" id="ARBA00022842"/>
    </source>
</evidence>
<dbReference type="Pfam" id="PF03448">
    <property type="entry name" value="MgtE_N"/>
    <property type="match status" value="1"/>
</dbReference>
<keyword evidence="7 9" id="KW-0472">Membrane</keyword>
<keyword evidence="5" id="KW-0460">Magnesium</keyword>
<feature type="domain" description="CBS" evidence="10">
    <location>
        <begin position="177"/>
        <end position="234"/>
    </location>
</feature>
<reference evidence="11 12" key="1">
    <citation type="journal article" date="2016" name="Nat. Commun.">
        <title>Thousands of microbial genomes shed light on interconnected biogeochemical processes in an aquifer system.</title>
        <authorList>
            <person name="Anantharaman K."/>
            <person name="Brown C.T."/>
            <person name="Hug L.A."/>
            <person name="Sharon I."/>
            <person name="Castelle C.J."/>
            <person name="Probst A.J."/>
            <person name="Thomas B.C."/>
            <person name="Singh A."/>
            <person name="Wilkins M.J."/>
            <person name="Karaoz U."/>
            <person name="Brodie E.L."/>
            <person name="Williams K.H."/>
            <person name="Hubbard S.S."/>
            <person name="Banfield J.F."/>
        </authorList>
    </citation>
    <scope>NUCLEOTIDE SEQUENCE [LARGE SCALE GENOMIC DNA]</scope>
</reference>
<dbReference type="InterPro" id="IPR006667">
    <property type="entry name" value="SLC41_membr_dom"/>
</dbReference>
<name>A0A1F6BYP0_9BACT</name>
<dbReference type="PANTHER" id="PTHR41394:SF5">
    <property type="entry name" value="SLC41A_MGTE INTEGRAL MEMBRANE DOMAIN-CONTAINING PROTEIN"/>
    <property type="match status" value="1"/>
</dbReference>
<dbReference type="STRING" id="1798475.A2837_01915"/>
<sequence length="422" mass="46354">MSEATPLADIKDLARRLAHSPRERLAKFRTLDLPERSAVFNELSPVLRLSILEELTFAEAVELLDYLDPQRAQYILARLPSAARRRKIITRLKNDMYEKVDHFLQFHPRSTLSLIHLNYVYLADSLTIGETAGVIERHLIDTGKVPVVLVSQNGSLSGEVPLATLVRERNSAKLKNHQRDVLYVSYNEDHQKVMSLFIDNPHKKVVVLDGDGSVLGIIYSDDVLELFAAQPATSLYSFAGVTESERPFDGVVKKVTHRYRWLILNLGTAFLAASVVAAFEDTISRYVLIAMYMPIVAGMGGNAATQTLAVMVRGISIGEISLKNCAPAVWNEIKAGFINGAITGMLVFLIALIFNTDILLGVVAGVSVMASLVIAGFFGAIVPLVLKHFGKDPATSATVFITTATDVFGFLFLLGIATMFLF</sequence>
<dbReference type="Pfam" id="PF00571">
    <property type="entry name" value="CBS"/>
    <property type="match status" value="1"/>
</dbReference>
<keyword evidence="3" id="KW-0813">Transport</keyword>
<dbReference type="Gene3D" id="1.10.357.20">
    <property type="entry name" value="SLC41 divalent cation transporters, integral membrane domain"/>
    <property type="match status" value="1"/>
</dbReference>
<comment type="subcellular location">
    <subcellularLocation>
        <location evidence="1">Membrane</location>
        <topology evidence="1">Multi-pass membrane protein</topology>
    </subcellularLocation>
</comment>
<dbReference type="PROSITE" id="PS51371">
    <property type="entry name" value="CBS"/>
    <property type="match status" value="1"/>
</dbReference>
<dbReference type="GO" id="GO:0008324">
    <property type="term" value="F:monoatomic cation transmembrane transporter activity"/>
    <property type="evidence" value="ECO:0007669"/>
    <property type="project" value="InterPro"/>
</dbReference>
<protein>
    <recommendedName>
        <fullName evidence="10">CBS domain-containing protein</fullName>
    </recommendedName>
</protein>
<keyword evidence="4 9" id="KW-0812">Transmembrane</keyword>
<dbReference type="InterPro" id="IPR006668">
    <property type="entry name" value="Mg_transptr_MgtE_intracell_dom"/>
</dbReference>
<dbReference type="AlphaFoldDB" id="A0A1F6BYP0"/>
<evidence type="ECO:0000256" key="1">
    <source>
        <dbReference type="ARBA" id="ARBA00004141"/>
    </source>
</evidence>
<evidence type="ECO:0000256" key="6">
    <source>
        <dbReference type="ARBA" id="ARBA00022989"/>
    </source>
</evidence>
<feature type="transmembrane region" description="Helical" evidence="9">
    <location>
        <begin position="261"/>
        <end position="279"/>
    </location>
</feature>
<dbReference type="EMBL" id="MFKO01000002">
    <property type="protein sequence ID" value="OGG41943.1"/>
    <property type="molecule type" value="Genomic_DNA"/>
</dbReference>
<proteinExistence type="inferred from homology"/>
<dbReference type="Gene3D" id="1.25.60.10">
    <property type="entry name" value="MgtE N-terminal domain-like"/>
    <property type="match status" value="1"/>
</dbReference>
<comment type="caution">
    <text evidence="11">The sequence shown here is derived from an EMBL/GenBank/DDBJ whole genome shotgun (WGS) entry which is preliminary data.</text>
</comment>
<evidence type="ECO:0000256" key="8">
    <source>
        <dbReference type="PROSITE-ProRule" id="PRU00703"/>
    </source>
</evidence>